<protein>
    <submittedName>
        <fullName evidence="1">Uncharacterized protein</fullName>
    </submittedName>
</protein>
<name>A0A4Y2AWL0_ARAVE</name>
<organism evidence="1 2">
    <name type="scientific">Araneus ventricosus</name>
    <name type="common">Orbweaver spider</name>
    <name type="synonym">Epeira ventricosa</name>
    <dbReference type="NCBI Taxonomy" id="182803"/>
    <lineage>
        <taxon>Eukaryota</taxon>
        <taxon>Metazoa</taxon>
        <taxon>Ecdysozoa</taxon>
        <taxon>Arthropoda</taxon>
        <taxon>Chelicerata</taxon>
        <taxon>Arachnida</taxon>
        <taxon>Araneae</taxon>
        <taxon>Araneomorphae</taxon>
        <taxon>Entelegynae</taxon>
        <taxon>Araneoidea</taxon>
        <taxon>Araneidae</taxon>
        <taxon>Araneus</taxon>
    </lineage>
</organism>
<keyword evidence="2" id="KW-1185">Reference proteome</keyword>
<comment type="caution">
    <text evidence="1">The sequence shown here is derived from an EMBL/GenBank/DDBJ whole genome shotgun (WGS) entry which is preliminary data.</text>
</comment>
<accession>A0A4Y2AWL0</accession>
<dbReference type="OrthoDB" id="125347at2759"/>
<evidence type="ECO:0000313" key="1">
    <source>
        <dbReference type="EMBL" id="GBL83466.1"/>
    </source>
</evidence>
<dbReference type="AlphaFoldDB" id="A0A4Y2AWL0"/>
<evidence type="ECO:0000313" key="2">
    <source>
        <dbReference type="Proteomes" id="UP000499080"/>
    </source>
</evidence>
<sequence>MRSRRISKRVLASPESIVVTLGTESYGIVMVMWLLGPISDDGSYPVIPRFSLTSVIVDFFQRNICLVFRCLSPISSACPCDLAANFARGKKNSEGASSDKCEAEKFMSESKDYEEAEGFIPQQVFNCDLKNKMPEKTYITQAGKGTATT</sequence>
<dbReference type="Proteomes" id="UP000499080">
    <property type="component" value="Unassembled WGS sequence"/>
</dbReference>
<proteinExistence type="predicted"/>
<gene>
    <name evidence="1" type="ORF">AVEN_42265_1</name>
</gene>
<dbReference type="EMBL" id="BGPR01081561">
    <property type="protein sequence ID" value="GBL83466.1"/>
    <property type="molecule type" value="Genomic_DNA"/>
</dbReference>
<reference evidence="1 2" key="1">
    <citation type="journal article" date="2019" name="Sci. Rep.">
        <title>Orb-weaving spider Araneus ventricosus genome elucidates the spidroin gene catalogue.</title>
        <authorList>
            <person name="Kono N."/>
            <person name="Nakamura H."/>
            <person name="Ohtoshi R."/>
            <person name="Moran D.A.P."/>
            <person name="Shinohara A."/>
            <person name="Yoshida Y."/>
            <person name="Fujiwara M."/>
            <person name="Mori M."/>
            <person name="Tomita M."/>
            <person name="Arakawa K."/>
        </authorList>
    </citation>
    <scope>NUCLEOTIDE SEQUENCE [LARGE SCALE GENOMIC DNA]</scope>
</reference>